<reference evidence="2" key="2">
    <citation type="journal article" date="2021" name="PeerJ">
        <title>Extensive microbial diversity within the chicken gut microbiome revealed by metagenomics and culture.</title>
        <authorList>
            <person name="Gilroy R."/>
            <person name="Ravi A."/>
            <person name="Getino M."/>
            <person name="Pursley I."/>
            <person name="Horton D.L."/>
            <person name="Alikhan N.F."/>
            <person name="Baker D."/>
            <person name="Gharbi K."/>
            <person name="Hall N."/>
            <person name="Watson M."/>
            <person name="Adriaenssens E.M."/>
            <person name="Foster-Nyarko E."/>
            <person name="Jarju S."/>
            <person name="Secka A."/>
            <person name="Antonio M."/>
            <person name="Oren A."/>
            <person name="Chaudhuri R.R."/>
            <person name="La Ragione R."/>
            <person name="Hildebrand F."/>
            <person name="Pallen M.J."/>
        </authorList>
    </citation>
    <scope>NUCLEOTIDE SEQUENCE</scope>
    <source>
        <strain evidence="2">CHK152-2871</strain>
    </source>
</reference>
<name>A0A9D1JY50_9BACT</name>
<dbReference type="Proteomes" id="UP000886865">
    <property type="component" value="Unassembled WGS sequence"/>
</dbReference>
<dbReference type="EMBL" id="DVJQ01000058">
    <property type="protein sequence ID" value="HIS74736.1"/>
    <property type="molecule type" value="Genomic_DNA"/>
</dbReference>
<dbReference type="InterPro" id="IPR050273">
    <property type="entry name" value="GppA/Ppx_hydrolase"/>
</dbReference>
<dbReference type="PANTHER" id="PTHR30005:SF0">
    <property type="entry name" value="RETROGRADE REGULATION PROTEIN 2"/>
    <property type="match status" value="1"/>
</dbReference>
<dbReference type="InterPro" id="IPR003607">
    <property type="entry name" value="HD/PDEase_dom"/>
</dbReference>
<proteinExistence type="predicted"/>
<dbReference type="GO" id="GO:0006357">
    <property type="term" value="P:regulation of transcription by RNA polymerase II"/>
    <property type="evidence" value="ECO:0007669"/>
    <property type="project" value="TreeGrafter"/>
</dbReference>
<dbReference type="AlphaFoldDB" id="A0A9D1JY50"/>
<dbReference type="Gene3D" id="1.10.3210.10">
    <property type="entry name" value="Hypothetical protein af1432"/>
    <property type="match status" value="1"/>
</dbReference>
<dbReference type="CDD" id="cd00077">
    <property type="entry name" value="HDc"/>
    <property type="match status" value="1"/>
</dbReference>
<dbReference type="Pfam" id="PF21447">
    <property type="entry name" value="Ppx-GppA_III"/>
    <property type="match status" value="1"/>
</dbReference>
<reference evidence="2" key="1">
    <citation type="submission" date="2020-10" db="EMBL/GenBank/DDBJ databases">
        <authorList>
            <person name="Gilroy R."/>
        </authorList>
    </citation>
    <scope>NUCLEOTIDE SEQUENCE</scope>
    <source>
        <strain evidence="2">CHK152-2871</strain>
    </source>
</reference>
<dbReference type="PANTHER" id="PTHR30005">
    <property type="entry name" value="EXOPOLYPHOSPHATASE"/>
    <property type="match status" value="1"/>
</dbReference>
<comment type="caution">
    <text evidence="2">The sequence shown here is derived from an EMBL/GenBank/DDBJ whole genome shotgun (WGS) entry which is preliminary data.</text>
</comment>
<organism evidence="2 3">
    <name type="scientific">Candidatus Galligastranaerophilus intestinavium</name>
    <dbReference type="NCBI Taxonomy" id="2840836"/>
    <lineage>
        <taxon>Bacteria</taxon>
        <taxon>Candidatus Galligastranaerophilus</taxon>
    </lineage>
</organism>
<dbReference type="SUPFAM" id="SSF109604">
    <property type="entry name" value="HD-domain/PDEase-like"/>
    <property type="match status" value="1"/>
</dbReference>
<evidence type="ECO:0000259" key="1">
    <source>
        <dbReference type="Pfam" id="PF21447"/>
    </source>
</evidence>
<dbReference type="InterPro" id="IPR048950">
    <property type="entry name" value="Ppx_GppA_C"/>
</dbReference>
<protein>
    <submittedName>
        <fullName evidence="2">HD domain-containing protein</fullName>
    </submittedName>
</protein>
<sequence>MSKNDIEHFKHVENISLKLYSELIKIFPTNPILKIQNAQKLISYSALLHDIGAFLEYKTKKPHNKAGCKLILENKIDDLCEEETKIVALCIRYHRGAKPKEGKHKLFQSLNNEDKNKVRVISSIIRISDALDSNHTQSVENIHLTYDFKQSLLILNPCINIIFNKGVYQVFNKKKTLFEDVFKVKICLQND</sequence>
<evidence type="ECO:0000313" key="3">
    <source>
        <dbReference type="Proteomes" id="UP000886865"/>
    </source>
</evidence>
<accession>A0A9D1JY50</accession>
<feature type="domain" description="Ppx/GppA phosphatase C-terminal" evidence="1">
    <location>
        <begin position="5"/>
        <end position="152"/>
    </location>
</feature>
<gene>
    <name evidence="2" type="ORF">IAA86_06930</name>
</gene>
<evidence type="ECO:0000313" key="2">
    <source>
        <dbReference type="EMBL" id="HIS74736.1"/>
    </source>
</evidence>